<dbReference type="InterPro" id="IPR001173">
    <property type="entry name" value="Glyco_trans_2-like"/>
</dbReference>
<dbReference type="PANTHER" id="PTHR43867:SF2">
    <property type="entry name" value="CELLULOSE SYNTHASE CATALYTIC SUBUNIT A [UDP-FORMING]"/>
    <property type="match status" value="1"/>
</dbReference>
<evidence type="ECO:0000256" key="6">
    <source>
        <dbReference type="ARBA" id="ARBA00023136"/>
    </source>
</evidence>
<dbReference type="PANTHER" id="PTHR43867">
    <property type="entry name" value="CELLULOSE SYNTHASE CATALYTIC SUBUNIT A [UDP-FORMING]"/>
    <property type="match status" value="1"/>
</dbReference>
<dbReference type="GO" id="GO:0016757">
    <property type="term" value="F:glycosyltransferase activity"/>
    <property type="evidence" value="ECO:0007669"/>
    <property type="project" value="UniProtKB-KW"/>
</dbReference>
<name>A0A1G7Y343_9HYPH</name>
<feature type="transmembrane region" description="Helical" evidence="7">
    <location>
        <begin position="492"/>
        <end position="521"/>
    </location>
</feature>
<dbReference type="InterPro" id="IPR050321">
    <property type="entry name" value="Glycosyltr_2/OpgH_subfam"/>
</dbReference>
<dbReference type="EMBL" id="FNCS01000012">
    <property type="protein sequence ID" value="SDG90878.1"/>
    <property type="molecule type" value="Genomic_DNA"/>
</dbReference>
<feature type="transmembrane region" description="Helical" evidence="7">
    <location>
        <begin position="174"/>
        <end position="193"/>
    </location>
</feature>
<evidence type="ECO:0000259" key="8">
    <source>
        <dbReference type="Pfam" id="PF13632"/>
    </source>
</evidence>
<dbReference type="InterPro" id="IPR029044">
    <property type="entry name" value="Nucleotide-diphossugar_trans"/>
</dbReference>
<dbReference type="STRING" id="440168.SAMN04487974_11226"/>
<dbReference type="AlphaFoldDB" id="A0A1G7Y343"/>
<evidence type="ECO:0000256" key="3">
    <source>
        <dbReference type="ARBA" id="ARBA00022679"/>
    </source>
</evidence>
<dbReference type="Pfam" id="PF13632">
    <property type="entry name" value="Glyco_trans_2_3"/>
    <property type="match status" value="1"/>
</dbReference>
<dbReference type="GO" id="GO:0016020">
    <property type="term" value="C:membrane"/>
    <property type="evidence" value="ECO:0007669"/>
    <property type="project" value="UniProtKB-SubCell"/>
</dbReference>
<dbReference type="Gene3D" id="3.90.550.10">
    <property type="entry name" value="Spore Coat Polysaccharide Biosynthesis Protein SpsA, Chain A"/>
    <property type="match status" value="1"/>
</dbReference>
<evidence type="ECO:0000256" key="1">
    <source>
        <dbReference type="ARBA" id="ARBA00004141"/>
    </source>
</evidence>
<accession>A0A1G7Y343</accession>
<evidence type="ECO:0000256" key="7">
    <source>
        <dbReference type="SAM" id="Phobius"/>
    </source>
</evidence>
<reference evidence="9 10" key="1">
    <citation type="submission" date="2016-10" db="EMBL/GenBank/DDBJ databases">
        <authorList>
            <person name="de Groot N.N."/>
        </authorList>
    </citation>
    <scope>NUCLEOTIDE SEQUENCE [LARGE SCALE GENOMIC DNA]</scope>
    <source>
        <strain evidence="9 10">CGMCC 1.10267</strain>
    </source>
</reference>
<keyword evidence="6 7" id="KW-0472">Membrane</keyword>
<keyword evidence="3 9" id="KW-0808">Transferase</keyword>
<evidence type="ECO:0000256" key="5">
    <source>
        <dbReference type="ARBA" id="ARBA00022989"/>
    </source>
</evidence>
<feature type="transmembrane region" description="Helical" evidence="7">
    <location>
        <begin position="199"/>
        <end position="218"/>
    </location>
</feature>
<dbReference type="RefSeq" id="WP_090597633.1">
    <property type="nucleotide sequence ID" value="NZ_FNCS01000012.1"/>
</dbReference>
<comment type="subcellular location">
    <subcellularLocation>
        <location evidence="1">Membrane</location>
        <topology evidence="1">Multi-pass membrane protein</topology>
    </subcellularLocation>
</comment>
<evidence type="ECO:0000256" key="4">
    <source>
        <dbReference type="ARBA" id="ARBA00022692"/>
    </source>
</evidence>
<keyword evidence="5 7" id="KW-1133">Transmembrane helix</keyword>
<dbReference type="Proteomes" id="UP000199495">
    <property type="component" value="Unassembled WGS sequence"/>
</dbReference>
<sequence length="629" mass="68713">MIGCWPPDTMGLVKALLGPNASDATALAVLDRSAYLRTCALQTLNQSFSDDPEHPYRRAAAMLGSHYSDHIAGSIRPLSDDADLDTLGTVRSMRGRLGGTEVVFVSPTLEQLASLRQRVQEDPALAERLCIVSPSTMRTGLVEANEHLFYTSALQRLARRFPSGSAHLDLSFRIRFGVVLAIATILLASSLAIPIVQPVVLGFLSLILTVPSFFRFWAAGGYRPDARLKPKIELGDPDLPIYTILIPLRDEAHMVSQIAVAMRRLDYPAEKLDIIFVVESASPETIAEVQGQLHDQRFSLIVVPKGPPFTKPKALNYALPMARGVHVVVYDAEDVPEPSQLRRAASLFAEDSELECLQAELVIAPSSRGFVARMFAAEYAGHFGVLLPAISRARLPMPLGGTSNHFRTETLCQIGAWDAFNVTEDADLGIRMARLGLKVENVASITWEEAPETVSEWVRQRSRWMKGWMQTLIVHSAHPLSLARDLGWKGVFAFYIFVGGMVLSTAMHAIFLTTTLVLVLIGALTQGMPSPWVFAGLASLLVGYGGAAAISVVGLERLRRRGSVMAVVGLPIYWLLAALALTIAMRDLLVRPHHWAKTNHKGFPDGLLTDGIPLKPLPARIAIDGEYAD</sequence>
<organism evidence="9 10">
    <name type="scientific">Pelagibacterium luteolum</name>
    <dbReference type="NCBI Taxonomy" id="440168"/>
    <lineage>
        <taxon>Bacteria</taxon>
        <taxon>Pseudomonadati</taxon>
        <taxon>Pseudomonadota</taxon>
        <taxon>Alphaproteobacteria</taxon>
        <taxon>Hyphomicrobiales</taxon>
        <taxon>Devosiaceae</taxon>
        <taxon>Pelagibacterium</taxon>
    </lineage>
</organism>
<protein>
    <submittedName>
        <fullName evidence="9">Glycosyltransferase, catalytic subunit of cellulose synthase and poly-beta-1,6-N-acetylglucosamine synthase</fullName>
    </submittedName>
</protein>
<dbReference type="OrthoDB" id="7431422at2"/>
<gene>
    <name evidence="9" type="ORF">SAMN04487974_11226</name>
</gene>
<dbReference type="SUPFAM" id="SSF53448">
    <property type="entry name" value="Nucleotide-diphospho-sugar transferases"/>
    <property type="match status" value="1"/>
</dbReference>
<feature type="transmembrane region" description="Helical" evidence="7">
    <location>
        <begin position="533"/>
        <end position="555"/>
    </location>
</feature>
<evidence type="ECO:0000313" key="9">
    <source>
        <dbReference type="EMBL" id="SDG90878.1"/>
    </source>
</evidence>
<feature type="transmembrane region" description="Helical" evidence="7">
    <location>
        <begin position="562"/>
        <end position="585"/>
    </location>
</feature>
<keyword evidence="10" id="KW-1185">Reference proteome</keyword>
<proteinExistence type="predicted"/>
<evidence type="ECO:0000313" key="10">
    <source>
        <dbReference type="Proteomes" id="UP000199495"/>
    </source>
</evidence>
<keyword evidence="2" id="KW-0328">Glycosyltransferase</keyword>
<evidence type="ECO:0000256" key="2">
    <source>
        <dbReference type="ARBA" id="ARBA00022676"/>
    </source>
</evidence>
<feature type="domain" description="Glycosyltransferase 2-like" evidence="8">
    <location>
        <begin position="326"/>
        <end position="517"/>
    </location>
</feature>
<keyword evidence="4 7" id="KW-0812">Transmembrane</keyword>